<comment type="caution">
    <text evidence="4">The sequence shown here is derived from an EMBL/GenBank/DDBJ whole genome shotgun (WGS) entry which is preliminary data.</text>
</comment>
<feature type="non-terminal residue" evidence="4">
    <location>
        <position position="1"/>
    </location>
</feature>
<reference evidence="4 5" key="1">
    <citation type="journal article" date="2017" name="Mol. Biol. Evol.">
        <title>The 4-celled Tetrabaena socialis nuclear genome reveals the essential components for genetic control of cell number at the origin of multicellularity in the volvocine lineage.</title>
        <authorList>
            <person name="Featherston J."/>
            <person name="Arakaki Y."/>
            <person name="Hanschen E.R."/>
            <person name="Ferris P.J."/>
            <person name="Michod R.E."/>
            <person name="Olson B.J.S.C."/>
            <person name="Nozaki H."/>
            <person name="Durand P.M."/>
        </authorList>
    </citation>
    <scope>NUCLEOTIDE SEQUENCE [LARGE SCALE GENOMIC DNA]</scope>
    <source>
        <strain evidence="4 5">NIES-571</strain>
    </source>
</reference>
<dbReference type="Proteomes" id="UP000236333">
    <property type="component" value="Unassembled WGS sequence"/>
</dbReference>
<dbReference type="SMART" id="SM00028">
    <property type="entry name" value="TPR"/>
    <property type="match status" value="2"/>
</dbReference>
<dbReference type="EMBL" id="PGGS01000903">
    <property type="protein sequence ID" value="PNH01423.1"/>
    <property type="molecule type" value="Genomic_DNA"/>
</dbReference>
<dbReference type="AlphaFoldDB" id="A0A2J7ZMC9"/>
<evidence type="ECO:0000256" key="3">
    <source>
        <dbReference type="PROSITE-ProRule" id="PRU00339"/>
    </source>
</evidence>
<keyword evidence="2 3" id="KW-0802">TPR repeat</keyword>
<gene>
    <name evidence="4" type="ORF">TSOC_012700</name>
</gene>
<dbReference type="OrthoDB" id="532682at2759"/>
<sequence length="100" mass="10860">AGAAAAVTAFQRAAALMPNNPVFLHELAKALQVRGDHAGALANFDRVLQQQPRNARALLRRGLAKKCLRRYDEAADDMLAARKLDPNNPLMQIDMRALGG</sequence>
<keyword evidence="5" id="KW-1185">Reference proteome</keyword>
<evidence type="ECO:0000313" key="4">
    <source>
        <dbReference type="EMBL" id="PNH01423.1"/>
    </source>
</evidence>
<dbReference type="PANTHER" id="PTHR44858:SF1">
    <property type="entry name" value="UDP-N-ACETYLGLUCOSAMINE--PEPTIDE N-ACETYLGLUCOSAMINYLTRANSFERASE SPINDLY-RELATED"/>
    <property type="match status" value="1"/>
</dbReference>
<dbReference type="Gene3D" id="1.25.40.10">
    <property type="entry name" value="Tetratricopeptide repeat domain"/>
    <property type="match status" value="1"/>
</dbReference>
<name>A0A2J7ZMC9_9CHLO</name>
<dbReference type="PROSITE" id="PS50005">
    <property type="entry name" value="TPR"/>
    <property type="match status" value="1"/>
</dbReference>
<dbReference type="PANTHER" id="PTHR44858">
    <property type="entry name" value="TETRATRICOPEPTIDE REPEAT PROTEIN 6"/>
    <property type="match status" value="1"/>
</dbReference>
<protein>
    <submittedName>
        <fullName evidence="4">Uncharacterized protein</fullName>
    </submittedName>
</protein>
<evidence type="ECO:0000313" key="5">
    <source>
        <dbReference type="Proteomes" id="UP000236333"/>
    </source>
</evidence>
<dbReference type="SUPFAM" id="SSF48452">
    <property type="entry name" value="TPR-like"/>
    <property type="match status" value="1"/>
</dbReference>
<evidence type="ECO:0000256" key="2">
    <source>
        <dbReference type="ARBA" id="ARBA00022803"/>
    </source>
</evidence>
<keyword evidence="1" id="KW-0677">Repeat</keyword>
<accession>A0A2J7ZMC9</accession>
<proteinExistence type="predicted"/>
<dbReference type="InterPro" id="IPR019734">
    <property type="entry name" value="TPR_rpt"/>
</dbReference>
<organism evidence="4 5">
    <name type="scientific">Tetrabaena socialis</name>
    <dbReference type="NCBI Taxonomy" id="47790"/>
    <lineage>
        <taxon>Eukaryota</taxon>
        <taxon>Viridiplantae</taxon>
        <taxon>Chlorophyta</taxon>
        <taxon>core chlorophytes</taxon>
        <taxon>Chlorophyceae</taxon>
        <taxon>CS clade</taxon>
        <taxon>Chlamydomonadales</taxon>
        <taxon>Tetrabaenaceae</taxon>
        <taxon>Tetrabaena</taxon>
    </lineage>
</organism>
<dbReference type="InterPro" id="IPR050498">
    <property type="entry name" value="Ycf3"/>
</dbReference>
<evidence type="ECO:0000256" key="1">
    <source>
        <dbReference type="ARBA" id="ARBA00022737"/>
    </source>
</evidence>
<dbReference type="InterPro" id="IPR011990">
    <property type="entry name" value="TPR-like_helical_dom_sf"/>
</dbReference>
<feature type="repeat" description="TPR" evidence="3">
    <location>
        <begin position="55"/>
        <end position="88"/>
    </location>
</feature>